<protein>
    <submittedName>
        <fullName evidence="2">Thioredoxin reductase</fullName>
    </submittedName>
</protein>
<comment type="caution">
    <text evidence="2">The sequence shown here is derived from an EMBL/GenBank/DDBJ whole genome shotgun (WGS) entry which is preliminary data.</text>
</comment>
<dbReference type="EMBL" id="RXGA01000001">
    <property type="protein sequence ID" value="RWX74179.1"/>
    <property type="molecule type" value="Genomic_DNA"/>
</dbReference>
<evidence type="ECO:0000256" key="1">
    <source>
        <dbReference type="SAM" id="Phobius"/>
    </source>
</evidence>
<dbReference type="SUPFAM" id="SSF51905">
    <property type="entry name" value="FAD/NAD(P)-binding domain"/>
    <property type="match status" value="1"/>
</dbReference>
<evidence type="ECO:0000313" key="3">
    <source>
        <dbReference type="Proteomes" id="UP000288215"/>
    </source>
</evidence>
<sequence>MVRLVLYDLIIVGGGPAGLAAAVYARKRLLNTLVLTLDIGGQVLQTEKIDNYPGYLEKSGMGLSAPPLASAPPS</sequence>
<dbReference type="Gene3D" id="3.50.50.60">
    <property type="entry name" value="FAD/NAD(P)-binding domain"/>
    <property type="match status" value="1"/>
</dbReference>
<dbReference type="Pfam" id="PF13450">
    <property type="entry name" value="NAD_binding_8"/>
    <property type="match status" value="1"/>
</dbReference>
<evidence type="ECO:0000313" key="2">
    <source>
        <dbReference type="EMBL" id="RWX74179.1"/>
    </source>
</evidence>
<dbReference type="AlphaFoldDB" id="A0A444L9D3"/>
<gene>
    <name evidence="2" type="ORF">Metus_0204</name>
</gene>
<keyword evidence="1" id="KW-1133">Transmembrane helix</keyword>
<accession>A0A444L9D3</accession>
<dbReference type="Proteomes" id="UP000288215">
    <property type="component" value="Unassembled WGS sequence"/>
</dbReference>
<name>A0A444L9D3_METS7</name>
<keyword evidence="1" id="KW-0472">Membrane</keyword>
<keyword evidence="1" id="KW-0812">Transmembrane</keyword>
<proteinExistence type="predicted"/>
<dbReference type="PRINTS" id="PR00469">
    <property type="entry name" value="PNDRDTASEII"/>
</dbReference>
<reference evidence="2 3" key="1">
    <citation type="submission" date="2018-12" db="EMBL/GenBank/DDBJ databases">
        <title>The complete genome of the methanogenic archaea of the candidate phylum Verstraetearchaeota, obtained from the metagenome of underground thermal water.</title>
        <authorList>
            <person name="Kadnikov V.V."/>
            <person name="Mardanov A.V."/>
            <person name="Beletsky A.V."/>
            <person name="Karnachuk O.V."/>
            <person name="Ravin N.V."/>
        </authorList>
    </citation>
    <scope>NUCLEOTIDE SEQUENCE [LARGE SCALE GENOMIC DNA]</scope>
    <source>
        <strain evidence="2">Ch88</strain>
    </source>
</reference>
<organism evidence="2 3">
    <name type="scientific">Methanosuratincola subterraneus</name>
    <dbReference type="NCBI Taxonomy" id="2593994"/>
    <lineage>
        <taxon>Archaea</taxon>
        <taxon>Thermoproteota</taxon>
        <taxon>Methanosuratincolia</taxon>
        <taxon>Candidatus Methanomethylicales</taxon>
        <taxon>Candidatus Methanomethylicaceae</taxon>
        <taxon>Candidatus Methanosuratincola (ex Vanwonterghem et al. 2016)</taxon>
    </lineage>
</organism>
<feature type="transmembrane region" description="Helical" evidence="1">
    <location>
        <begin position="6"/>
        <end position="25"/>
    </location>
</feature>
<dbReference type="InterPro" id="IPR036188">
    <property type="entry name" value="FAD/NAD-bd_sf"/>
</dbReference>